<dbReference type="PANTHER" id="PTHR18898">
    <property type="entry name" value="NUCLEOPROTEIN TPR-RELATED"/>
    <property type="match status" value="1"/>
</dbReference>
<evidence type="ECO:0008006" key="4">
    <source>
        <dbReference type="Google" id="ProtNLM"/>
    </source>
</evidence>
<accession>A0ABD0Z7E3</accession>
<comment type="caution">
    <text evidence="2">The sequence shown here is derived from an EMBL/GenBank/DDBJ whole genome shotgun (WGS) entry which is preliminary data.</text>
</comment>
<organism evidence="2 3">
    <name type="scientific">Ranatra chinensis</name>
    <dbReference type="NCBI Taxonomy" id="642074"/>
    <lineage>
        <taxon>Eukaryota</taxon>
        <taxon>Metazoa</taxon>
        <taxon>Ecdysozoa</taxon>
        <taxon>Arthropoda</taxon>
        <taxon>Hexapoda</taxon>
        <taxon>Insecta</taxon>
        <taxon>Pterygota</taxon>
        <taxon>Neoptera</taxon>
        <taxon>Paraneoptera</taxon>
        <taxon>Hemiptera</taxon>
        <taxon>Heteroptera</taxon>
        <taxon>Panheteroptera</taxon>
        <taxon>Nepomorpha</taxon>
        <taxon>Nepidae</taxon>
        <taxon>Ranatrinae</taxon>
        <taxon>Ranatra</taxon>
    </lineage>
</organism>
<dbReference type="AlphaFoldDB" id="A0ABD0Z7E3"/>
<evidence type="ECO:0000313" key="2">
    <source>
        <dbReference type="EMBL" id="KAL1132008.1"/>
    </source>
</evidence>
<feature type="coiled-coil region" evidence="1">
    <location>
        <begin position="17"/>
        <end position="126"/>
    </location>
</feature>
<dbReference type="PANTHER" id="PTHR18898:SF2">
    <property type="entry name" value="NUCLEOPROTEIN TPR"/>
    <property type="match status" value="1"/>
</dbReference>
<keyword evidence="3" id="KW-1185">Reference proteome</keyword>
<evidence type="ECO:0000313" key="3">
    <source>
        <dbReference type="Proteomes" id="UP001558652"/>
    </source>
</evidence>
<reference evidence="2 3" key="1">
    <citation type="submission" date="2024-07" db="EMBL/GenBank/DDBJ databases">
        <title>Chromosome-level genome assembly of the water stick insect Ranatra chinensis (Heteroptera: Nepidae).</title>
        <authorList>
            <person name="Liu X."/>
        </authorList>
    </citation>
    <scope>NUCLEOTIDE SEQUENCE [LARGE SCALE GENOMIC DNA]</scope>
    <source>
        <strain evidence="2">Cailab_2021Rc</strain>
        <tissue evidence="2">Muscle</tissue>
    </source>
</reference>
<gene>
    <name evidence="2" type="ORF">AAG570_011618</name>
</gene>
<keyword evidence="1" id="KW-0175">Coiled coil</keyword>
<proteinExistence type="predicted"/>
<dbReference type="Proteomes" id="UP001558652">
    <property type="component" value="Unassembled WGS sequence"/>
</dbReference>
<evidence type="ECO:0000256" key="1">
    <source>
        <dbReference type="SAM" id="Coils"/>
    </source>
</evidence>
<feature type="coiled-coil region" evidence="1">
    <location>
        <begin position="178"/>
        <end position="350"/>
    </location>
</feature>
<name>A0ABD0Z7E3_9HEMI</name>
<sequence length="377" mass="43117">MSTAAEAELTAQKDGELASLRLRVENLNSQLSDSRERCSQLEKETQALANQAQEAQDKYSAEVTAHSQIVQSKIDSLQLEHKSLEETSRLEKEALSSRNEALSVQLKSYDDKVAEVSKLNDILQDQLQELGVKVSVLDSPSMSSGGQSVVGESFRESDKLLEVLRYMRKEKSTALTQCETLRSDKLRLEADVEVLRRQLEETRKALEDERNKTDVPSIIAERHTKLLHKVEMLNELSESNRTLLEERERLNERLTAQEEEARRIEAEVISPARTRTNELASRVDQLQTENLALKAESSRWQQRANQLIERSNKTSPEDLKRLTQEKENLAKQLNLEREQLKTTKTKFEEQVSADCSLLRLVRKYVAIFGQAMCCQYV</sequence>
<dbReference type="EMBL" id="JBFDAA010000006">
    <property type="protein sequence ID" value="KAL1132008.1"/>
    <property type="molecule type" value="Genomic_DNA"/>
</dbReference>
<protein>
    <recommendedName>
        <fullName evidence="4">Nucleoprotein TPR</fullName>
    </recommendedName>
</protein>